<accession>A0ACC3YUM5</accession>
<sequence length="460" mass="52397">MPLWTCDFDGCGKPAVHRGGCCLLCDRHLCGTHLRGPWHDCPEPDSDWDMFAYKYSAAEARHIEELCHRIDVAKLRSRASMLRDGVPCTIELSRKTMSAMMGNQNCHTEIHFQDGVTWLARFHITKTTSPPQEVRDFILRSEAATMTYLKRHTRIPVPEVFDWACESDPASQIGAGYILMGRLDGLPLDWRAVTSAQKEKIMQQLADVFLEIEKHPFRLMGSLTPSNDDASGFDLRGLAQPATYRLGAEGPLGPFSSSLAGSRAIVERYLKMIASGEIASCHHLDVYLAHRLRLDLVDSLWEDASSKNQFYLKHPDDKGDHILINENFDIVGIIDWEWTSTASPEEAFSSPLMMWPVAAFYEGSNTLSPDELRFFEILRERGRKDIANHLVNGRRIQRFNFAMGPESPSDKPVFDQLFLGLREAFGYGDEEWNQWKAKVLEDWTEENLPRDWVDDKEDEA</sequence>
<organism evidence="1 2">
    <name type="scientific">Colletotrichum truncatum</name>
    <name type="common">Anthracnose fungus</name>
    <name type="synonym">Colletotrichum capsici</name>
    <dbReference type="NCBI Taxonomy" id="5467"/>
    <lineage>
        <taxon>Eukaryota</taxon>
        <taxon>Fungi</taxon>
        <taxon>Dikarya</taxon>
        <taxon>Ascomycota</taxon>
        <taxon>Pezizomycotina</taxon>
        <taxon>Sordariomycetes</taxon>
        <taxon>Hypocreomycetidae</taxon>
        <taxon>Glomerellales</taxon>
        <taxon>Glomerellaceae</taxon>
        <taxon>Colletotrichum</taxon>
        <taxon>Colletotrichum truncatum species complex</taxon>
    </lineage>
</organism>
<evidence type="ECO:0000313" key="1">
    <source>
        <dbReference type="EMBL" id="KAL0935574.1"/>
    </source>
</evidence>
<dbReference type="Proteomes" id="UP000805649">
    <property type="component" value="Unassembled WGS sequence"/>
</dbReference>
<name>A0ACC3YUM5_COLTU</name>
<dbReference type="EMBL" id="VUJX02000006">
    <property type="protein sequence ID" value="KAL0935574.1"/>
    <property type="molecule type" value="Genomic_DNA"/>
</dbReference>
<keyword evidence="2" id="KW-1185">Reference proteome</keyword>
<proteinExistence type="predicted"/>
<reference evidence="1 2" key="1">
    <citation type="journal article" date="2020" name="Phytopathology">
        <title>Genome Sequence Resources of Colletotrichum truncatum, C. plurivorum, C. musicola, and C. sojae: Four Species Pathogenic to Soybean (Glycine max).</title>
        <authorList>
            <person name="Rogerio F."/>
            <person name="Boufleur T.R."/>
            <person name="Ciampi-Guillardi M."/>
            <person name="Sukno S.A."/>
            <person name="Thon M.R."/>
            <person name="Massola Junior N.S."/>
            <person name="Baroncelli R."/>
        </authorList>
    </citation>
    <scope>NUCLEOTIDE SEQUENCE [LARGE SCALE GENOMIC DNA]</scope>
    <source>
        <strain evidence="1 2">CMES1059</strain>
    </source>
</reference>
<protein>
    <submittedName>
        <fullName evidence="1">Uncharacterized protein</fullName>
    </submittedName>
</protein>
<evidence type="ECO:0000313" key="2">
    <source>
        <dbReference type="Proteomes" id="UP000805649"/>
    </source>
</evidence>
<gene>
    <name evidence="1" type="ORF">CTRU02_210165</name>
</gene>
<comment type="caution">
    <text evidence="1">The sequence shown here is derived from an EMBL/GenBank/DDBJ whole genome shotgun (WGS) entry which is preliminary data.</text>
</comment>